<proteinExistence type="predicted"/>
<sequence>MTIFVHGLSISNAIEVDLSSIEANWLMNTTTQEQLDAIASYINSLEQTEEDGYNQGDIDFVIDVINNLIGTTTSTYDESNYPGKDDGLPFEWWLDEDYIRNSGDFNIAFEGAPNAKEVAVFALFFEDSPAHIVNSTIAFAKAQELVADGTLTGIGDGKADAFRHAYWNALGTADFGPGTMKVFADAHEWGETGLSVTMDFYNNHKGRIIGTPHYNTNVSDEVLSDEVLEAVNDGDLKYINSSGNLVHTNL</sequence>
<dbReference type="STRING" id="1123037.GCA_000425305_03076"/>
<gene>
    <name evidence="2" type="ORF">ES692_14475</name>
</gene>
<comment type="caution">
    <text evidence="2">The sequence shown here is derived from an EMBL/GenBank/DDBJ whole genome shotgun (WGS) entry which is preliminary data.</text>
</comment>
<feature type="domain" description="DUF6973" evidence="1">
    <location>
        <begin position="138"/>
        <end position="234"/>
    </location>
</feature>
<reference evidence="2 3" key="1">
    <citation type="submission" date="2019-08" db="EMBL/GenBank/DDBJ databases">
        <title>Genome of Psychroserpens burtonensis ACAM 167.</title>
        <authorList>
            <person name="Bowman J.P."/>
        </authorList>
    </citation>
    <scope>NUCLEOTIDE SEQUENCE [LARGE SCALE GENOMIC DNA]</scope>
    <source>
        <strain evidence="2 3">ACAM 167</strain>
    </source>
</reference>
<evidence type="ECO:0000313" key="2">
    <source>
        <dbReference type="EMBL" id="TXE15958.1"/>
    </source>
</evidence>
<dbReference type="RefSeq" id="WP_028872776.1">
    <property type="nucleotide sequence ID" value="NZ_VOSB01000022.1"/>
</dbReference>
<protein>
    <recommendedName>
        <fullName evidence="1">DUF6973 domain-containing protein</fullName>
    </recommendedName>
</protein>
<dbReference type="Pfam" id="PF22322">
    <property type="entry name" value="DUF6973"/>
    <property type="match status" value="1"/>
</dbReference>
<organism evidence="2 3">
    <name type="scientific">Psychroserpens burtonensis</name>
    <dbReference type="NCBI Taxonomy" id="49278"/>
    <lineage>
        <taxon>Bacteria</taxon>
        <taxon>Pseudomonadati</taxon>
        <taxon>Bacteroidota</taxon>
        <taxon>Flavobacteriia</taxon>
        <taxon>Flavobacteriales</taxon>
        <taxon>Flavobacteriaceae</taxon>
        <taxon>Psychroserpens</taxon>
    </lineage>
</organism>
<dbReference type="OrthoDB" id="1187707at2"/>
<evidence type="ECO:0000259" key="1">
    <source>
        <dbReference type="Pfam" id="PF22322"/>
    </source>
</evidence>
<dbReference type="InterPro" id="IPR054246">
    <property type="entry name" value="DUF6973"/>
</dbReference>
<dbReference type="AlphaFoldDB" id="A0A5C7BBB7"/>
<keyword evidence="3" id="KW-1185">Reference proteome</keyword>
<dbReference type="EMBL" id="VOSB01000022">
    <property type="protein sequence ID" value="TXE15958.1"/>
    <property type="molecule type" value="Genomic_DNA"/>
</dbReference>
<dbReference type="Proteomes" id="UP000321938">
    <property type="component" value="Unassembled WGS sequence"/>
</dbReference>
<name>A0A5C7BBB7_9FLAO</name>
<accession>A0A5C7BBB7</accession>
<evidence type="ECO:0000313" key="3">
    <source>
        <dbReference type="Proteomes" id="UP000321938"/>
    </source>
</evidence>